<comment type="caution">
    <text evidence="2">The sequence shown here is derived from an EMBL/GenBank/DDBJ whole genome shotgun (WGS) entry which is preliminary data.</text>
</comment>
<organism evidence="2 3">
    <name type="scientific">Saitoella complicata (strain BCRC 22490 / CBS 7301 / JCM 7358 / NBRC 10748 / NRRL Y-17804)</name>
    <dbReference type="NCBI Taxonomy" id="698492"/>
    <lineage>
        <taxon>Eukaryota</taxon>
        <taxon>Fungi</taxon>
        <taxon>Dikarya</taxon>
        <taxon>Ascomycota</taxon>
        <taxon>Taphrinomycotina</taxon>
        <taxon>Taphrinomycotina incertae sedis</taxon>
        <taxon>Saitoella</taxon>
    </lineage>
</organism>
<keyword evidence="1" id="KW-0812">Transmembrane</keyword>
<reference evidence="2 3" key="2">
    <citation type="journal article" date="2014" name="J. Gen. Appl. Microbiol.">
        <title>The early diverging ascomycetous budding yeast Saitoella complicata has three histone deacetylases belonging to the Clr6, Hos2, and Rpd3 lineages.</title>
        <authorList>
            <person name="Nishida H."/>
            <person name="Matsumoto T."/>
            <person name="Kondo S."/>
            <person name="Hamamoto M."/>
            <person name="Yoshikawa H."/>
        </authorList>
    </citation>
    <scope>NUCLEOTIDE SEQUENCE [LARGE SCALE GENOMIC DNA]</scope>
    <source>
        <strain evidence="2 3">NRRL Y-17804</strain>
    </source>
</reference>
<keyword evidence="3" id="KW-1185">Reference proteome</keyword>
<name>A0A0E9NKR7_SAICN</name>
<feature type="transmembrane region" description="Helical" evidence="1">
    <location>
        <begin position="71"/>
        <end position="90"/>
    </location>
</feature>
<evidence type="ECO:0000256" key="1">
    <source>
        <dbReference type="SAM" id="Phobius"/>
    </source>
</evidence>
<evidence type="ECO:0000313" key="3">
    <source>
        <dbReference type="Proteomes" id="UP000033140"/>
    </source>
</evidence>
<dbReference type="Proteomes" id="UP000033140">
    <property type="component" value="Unassembled WGS sequence"/>
</dbReference>
<proteinExistence type="predicted"/>
<evidence type="ECO:0000313" key="2">
    <source>
        <dbReference type="EMBL" id="GAO50467.1"/>
    </source>
</evidence>
<reference evidence="2 3" key="1">
    <citation type="journal article" date="2011" name="J. Gen. Appl. Microbiol.">
        <title>Draft genome sequencing of the enigmatic yeast Saitoella complicata.</title>
        <authorList>
            <person name="Nishida H."/>
            <person name="Hamamoto M."/>
            <person name="Sugiyama J."/>
        </authorList>
    </citation>
    <scope>NUCLEOTIDE SEQUENCE [LARGE SCALE GENOMIC DNA]</scope>
    <source>
        <strain evidence="2 3">NRRL Y-17804</strain>
    </source>
</reference>
<dbReference type="EMBL" id="BACD03000033">
    <property type="protein sequence ID" value="GAO50467.1"/>
    <property type="molecule type" value="Genomic_DNA"/>
</dbReference>
<dbReference type="AlphaFoldDB" id="A0A0E9NKR7"/>
<reference evidence="2 3" key="3">
    <citation type="journal article" date="2015" name="Genome Announc.">
        <title>Draft Genome Sequence of the Archiascomycetous Yeast Saitoella complicata.</title>
        <authorList>
            <person name="Yamauchi K."/>
            <person name="Kondo S."/>
            <person name="Hamamoto M."/>
            <person name="Takahashi Y."/>
            <person name="Ogura Y."/>
            <person name="Hayashi T."/>
            <person name="Nishida H."/>
        </authorList>
    </citation>
    <scope>NUCLEOTIDE SEQUENCE [LARGE SCALE GENOMIC DNA]</scope>
    <source>
        <strain evidence="2 3">NRRL Y-17804</strain>
    </source>
</reference>
<keyword evidence="1" id="KW-1133">Transmembrane helix</keyword>
<sequence>MIYLFWITRINNQVIRGFTGDGNSKHSFGPEKEKTGRTEDVDHAGCAFFFLLFQLFICTACYGALDGHSLVYLSFLGLVIYYLLAAVAFLDTYTYTHYRRDCIIITLTRFNARYMSQAPCP</sequence>
<keyword evidence="1" id="KW-0472">Membrane</keyword>
<feature type="transmembrane region" description="Helical" evidence="1">
    <location>
        <begin position="44"/>
        <end position="65"/>
    </location>
</feature>
<accession>A0A0E9NKR7</accession>
<protein>
    <submittedName>
        <fullName evidence="2">Uncharacterized protein</fullName>
    </submittedName>
</protein>
<gene>
    <name evidence="2" type="ORF">G7K_4591-t1</name>
</gene>